<organism evidence="2 3">
    <name type="scientific">Salibaculum griseiflavum</name>
    <dbReference type="NCBI Taxonomy" id="1914409"/>
    <lineage>
        <taxon>Bacteria</taxon>
        <taxon>Pseudomonadati</taxon>
        <taxon>Pseudomonadota</taxon>
        <taxon>Alphaproteobacteria</taxon>
        <taxon>Rhodobacterales</taxon>
        <taxon>Roseobacteraceae</taxon>
        <taxon>Salibaculum</taxon>
    </lineage>
</organism>
<evidence type="ECO:0000313" key="2">
    <source>
        <dbReference type="EMBL" id="PWG16183.1"/>
    </source>
</evidence>
<evidence type="ECO:0000313" key="3">
    <source>
        <dbReference type="Proteomes" id="UP000245293"/>
    </source>
</evidence>
<dbReference type="CDD" id="cd00085">
    <property type="entry name" value="HNHc"/>
    <property type="match status" value="1"/>
</dbReference>
<dbReference type="SMART" id="SM00507">
    <property type="entry name" value="HNHc"/>
    <property type="match status" value="1"/>
</dbReference>
<keyword evidence="2" id="KW-0255">Endonuclease</keyword>
<proteinExistence type="predicted"/>
<gene>
    <name evidence="2" type="ORF">DFK10_12625</name>
</gene>
<feature type="domain" description="HNH nuclease" evidence="1">
    <location>
        <begin position="190"/>
        <end position="249"/>
    </location>
</feature>
<dbReference type="Pfam" id="PF26348">
    <property type="entry name" value="SRA_ScoMcrA"/>
    <property type="match status" value="1"/>
</dbReference>
<dbReference type="EMBL" id="QETF01000016">
    <property type="protein sequence ID" value="PWG16183.1"/>
    <property type="molecule type" value="Genomic_DNA"/>
</dbReference>
<reference evidence="3" key="1">
    <citation type="submission" date="2018-05" db="EMBL/GenBank/DDBJ databases">
        <authorList>
            <person name="Du Z."/>
            <person name="Wang X."/>
        </authorList>
    </citation>
    <scope>NUCLEOTIDE SEQUENCE [LARGE SCALE GENOMIC DNA]</scope>
    <source>
        <strain evidence="3">WDS4C29</strain>
    </source>
</reference>
<accession>A0A2V1P0W0</accession>
<sequence>MFQIGKLYDRIELHEQFGGGRQSGISPSRSHPIIFLFSGKSGKNYGYEDGWQQSEGVFLYTGEGQLGDMTFSRGNKAIRDHVENGKQLHLFLAQGKGKPVEYAGEFECASIDFARGPDRDGNERQTIRFHLVPSGFGDEQFDRAEAPISTEFRKSTTLQDLRARALRSAKPVEVTEWRQAVQVRRQRRADIREYVLKRASGVCELTGDPAPFLKLDGTPYLEVHHIRRLSDGGIDHPVNCAAITPNAHREIHFGAAGEELDNKLAQIIAEKEKWHRDPG</sequence>
<keyword evidence="3" id="KW-1185">Reference proteome</keyword>
<dbReference type="InterPro" id="IPR003615">
    <property type="entry name" value="HNH_nuc"/>
</dbReference>
<keyword evidence="2" id="KW-0540">Nuclease</keyword>
<dbReference type="RefSeq" id="WP_109389401.1">
    <property type="nucleotide sequence ID" value="NZ_QETF01000016.1"/>
</dbReference>
<dbReference type="GO" id="GO:0004519">
    <property type="term" value="F:endonuclease activity"/>
    <property type="evidence" value="ECO:0007669"/>
    <property type="project" value="UniProtKB-KW"/>
</dbReference>
<keyword evidence="2" id="KW-0378">Hydrolase</keyword>
<evidence type="ECO:0000259" key="1">
    <source>
        <dbReference type="SMART" id="SM00507"/>
    </source>
</evidence>
<dbReference type="OrthoDB" id="9802640at2"/>
<dbReference type="InterPro" id="IPR058712">
    <property type="entry name" value="SRA_ScoMcrA"/>
</dbReference>
<dbReference type="Gene3D" id="1.10.30.50">
    <property type="match status" value="1"/>
</dbReference>
<protein>
    <submittedName>
        <fullName evidence="2">HNH endonuclease</fullName>
    </submittedName>
</protein>
<name>A0A2V1P0W0_9RHOB</name>
<dbReference type="AlphaFoldDB" id="A0A2V1P0W0"/>
<comment type="caution">
    <text evidence="2">The sequence shown here is derived from an EMBL/GenBank/DDBJ whole genome shotgun (WGS) entry which is preliminary data.</text>
</comment>
<dbReference type="Proteomes" id="UP000245293">
    <property type="component" value="Unassembled WGS sequence"/>
</dbReference>